<feature type="domain" description="Thioredoxin" evidence="1">
    <location>
        <begin position="1"/>
        <end position="105"/>
    </location>
</feature>
<dbReference type="AlphaFoldDB" id="A0A1G9Y0N4"/>
<dbReference type="InterPro" id="IPR013766">
    <property type="entry name" value="Thioredoxin_domain"/>
</dbReference>
<organism evidence="2 3">
    <name type="scientific">Geodermatophilus siccatus</name>
    <dbReference type="NCBI Taxonomy" id="1137991"/>
    <lineage>
        <taxon>Bacteria</taxon>
        <taxon>Bacillati</taxon>
        <taxon>Actinomycetota</taxon>
        <taxon>Actinomycetes</taxon>
        <taxon>Geodermatophilales</taxon>
        <taxon>Geodermatophilaceae</taxon>
        <taxon>Geodermatophilus</taxon>
    </lineage>
</organism>
<evidence type="ECO:0000259" key="1">
    <source>
        <dbReference type="PROSITE" id="PS51352"/>
    </source>
</evidence>
<dbReference type="CDD" id="cd02947">
    <property type="entry name" value="TRX_family"/>
    <property type="match status" value="1"/>
</dbReference>
<gene>
    <name evidence="2" type="ORF">SAMN05660642_03842</name>
</gene>
<keyword evidence="3" id="KW-1185">Reference proteome</keyword>
<protein>
    <submittedName>
        <fullName evidence="2">Thioredoxin</fullName>
    </submittedName>
</protein>
<proteinExistence type="predicted"/>
<accession>A0A1G9Y0N4</accession>
<dbReference type="OrthoDB" id="9790390at2"/>
<dbReference type="SUPFAM" id="SSF52833">
    <property type="entry name" value="Thioredoxin-like"/>
    <property type="match status" value="1"/>
</dbReference>
<dbReference type="Pfam" id="PF00085">
    <property type="entry name" value="Thioredoxin"/>
    <property type="match status" value="1"/>
</dbReference>
<dbReference type="InterPro" id="IPR036249">
    <property type="entry name" value="Thioredoxin-like_sf"/>
</dbReference>
<reference evidence="3" key="1">
    <citation type="submission" date="2016-10" db="EMBL/GenBank/DDBJ databases">
        <authorList>
            <person name="Varghese N."/>
            <person name="Submissions S."/>
        </authorList>
    </citation>
    <scope>NUCLEOTIDE SEQUENCE [LARGE SCALE GENOMIC DNA]</scope>
    <source>
        <strain evidence="3">DSM 45419</strain>
    </source>
</reference>
<name>A0A1G9Y0N4_9ACTN</name>
<dbReference type="Gene3D" id="3.40.30.10">
    <property type="entry name" value="Glutaredoxin"/>
    <property type="match status" value="1"/>
</dbReference>
<evidence type="ECO:0000313" key="2">
    <source>
        <dbReference type="EMBL" id="SDN02618.1"/>
    </source>
</evidence>
<sequence length="122" mass="12974">MGTVSLSEDDFAAATQAAGIVLVDFRDTASGSSRAFAAVFDAVAQRHPDLRFTAVDLPAEPRLAAAIGVKRAPSLMVFRDGVPVFAEPGWFPEDSVELLIATVRDLDMVAVRETFPEPVTGP</sequence>
<dbReference type="STRING" id="1137991.SAMN05660642_03842"/>
<dbReference type="Proteomes" id="UP000198680">
    <property type="component" value="Unassembled WGS sequence"/>
</dbReference>
<dbReference type="PROSITE" id="PS51352">
    <property type="entry name" value="THIOREDOXIN_2"/>
    <property type="match status" value="1"/>
</dbReference>
<evidence type="ECO:0000313" key="3">
    <source>
        <dbReference type="Proteomes" id="UP000198680"/>
    </source>
</evidence>
<dbReference type="EMBL" id="FNHE01000011">
    <property type="protein sequence ID" value="SDN02618.1"/>
    <property type="molecule type" value="Genomic_DNA"/>
</dbReference>
<dbReference type="RefSeq" id="WP_091222124.1">
    <property type="nucleotide sequence ID" value="NZ_FNHE01000011.1"/>
</dbReference>